<sequence length="660" mass="73045">MATLGAELEELRRQSFVGRDAEIAVFRAALDAPGVIFVHGQGGVGKSTLLDAFARLAAEHGHHPIRVDARHLALGAASLPAPSGEERPVLLIDTYELLSPVDDWVRETYLPALPSNCLVVIAGREGPGPRWRADPAWRALLRVVTLGNLPGEDGRVWLAAQGLPAETQDRLLTISRGHPLTLSLLIDAVRRGADPRALGDVPDVVGALIERIVGEAPSPRHRMALEVCAHAPVTTEDLLRMMIGGDVSELFAWLRSRTFVEESAHGLHPHDVVREVLDADLRWRDPDRYADLHRRKLAAFQRQVGALTGERERVQLLVRTVVLNGVRSGLEALSTLAPPMQVSADTLTPDDRAPIVAMTAEWHGAEQAGLAAYWMERRPADFRVFRTATGELCGYTACLDVTEADLGADPGVDAMWLYASKSGAPRAGERVRIWRFFLDREQGQRPSPALTLFVAYQMLDIIQLPDDMAWTFVAALENAELWTPTMDFLDFWSAPEADFTVGGSRYPVYAHDWRRAGVTEWTEVLHARQLGAPARPAARSIDEPVLTRSEFTDAVRSAVRGLHAPDQLRRNPLLRSRMIRRNTRAGRTPVDTLVEMIEAGIGALPDDASELMTRTFLRPTVAQDRLASELHLSFNTYRRHRDRAIASLASSLWQHETGNH</sequence>
<evidence type="ECO:0000313" key="3">
    <source>
        <dbReference type="Proteomes" id="UP000021053"/>
    </source>
</evidence>
<comment type="caution">
    <text evidence="2">The sequence shown here is derived from an EMBL/GenBank/DDBJ whole genome shotgun (WGS) entry which is preliminary data.</text>
</comment>
<protein>
    <recommendedName>
        <fullName evidence="1">Orc1-like AAA ATPase domain-containing protein</fullName>
    </recommendedName>
</protein>
<dbReference type="Pfam" id="PF13191">
    <property type="entry name" value="AAA_16"/>
    <property type="match status" value="1"/>
</dbReference>
<accession>A0A011AGL0</accession>
<reference evidence="2 3" key="1">
    <citation type="submission" date="2013-07" db="EMBL/GenBank/DDBJ databases">
        <authorList>
            <consortium name="DOE Joint Genome Institute"/>
            <person name="Eisen J."/>
            <person name="Huntemann M."/>
            <person name="Han J."/>
            <person name="Chen A."/>
            <person name="Kyrpides N."/>
            <person name="Mavromatis K."/>
            <person name="Markowitz V."/>
            <person name="Palaniappan K."/>
            <person name="Ivanova N."/>
            <person name="Schaumberg A."/>
            <person name="Pati A."/>
            <person name="Liolios K."/>
            <person name="Nordberg H.P."/>
            <person name="Cantor M.N."/>
            <person name="Hua S.X."/>
            <person name="Woyke T."/>
        </authorList>
    </citation>
    <scope>NUCLEOTIDE SEQUENCE [LARGE SCALE GENOMIC DNA]</scope>
    <source>
        <strain evidence="2 3">DSM 44712</strain>
    </source>
</reference>
<evidence type="ECO:0000313" key="2">
    <source>
        <dbReference type="EMBL" id="EXG81146.1"/>
    </source>
</evidence>
<keyword evidence="3" id="KW-1185">Reference proteome</keyword>
<dbReference type="InterPro" id="IPR041664">
    <property type="entry name" value="AAA_16"/>
</dbReference>
<dbReference type="PATRIC" id="fig|927661.3.peg.2216"/>
<dbReference type="Gene3D" id="3.40.50.300">
    <property type="entry name" value="P-loop containing nucleotide triphosphate hydrolases"/>
    <property type="match status" value="1"/>
</dbReference>
<organism evidence="2 3">
    <name type="scientific">Cryptosporangium arvum DSM 44712</name>
    <dbReference type="NCBI Taxonomy" id="927661"/>
    <lineage>
        <taxon>Bacteria</taxon>
        <taxon>Bacillati</taxon>
        <taxon>Actinomycetota</taxon>
        <taxon>Actinomycetes</taxon>
        <taxon>Cryptosporangiales</taxon>
        <taxon>Cryptosporangiaceae</taxon>
        <taxon>Cryptosporangium</taxon>
    </lineage>
</organism>
<dbReference type="AlphaFoldDB" id="A0A011AGL0"/>
<dbReference type="Proteomes" id="UP000021053">
    <property type="component" value="Unassembled WGS sequence"/>
</dbReference>
<dbReference type="OrthoDB" id="5167319at2"/>
<dbReference type="CDD" id="cd01983">
    <property type="entry name" value="SIMIBI"/>
    <property type="match status" value="1"/>
</dbReference>
<dbReference type="InterPro" id="IPR027417">
    <property type="entry name" value="P-loop_NTPase"/>
</dbReference>
<feature type="domain" description="Orc1-like AAA ATPase" evidence="1">
    <location>
        <begin position="16"/>
        <end position="72"/>
    </location>
</feature>
<dbReference type="SUPFAM" id="SSF52540">
    <property type="entry name" value="P-loop containing nucleoside triphosphate hydrolases"/>
    <property type="match status" value="1"/>
</dbReference>
<dbReference type="HOGENOM" id="CLU_025133_0_0_11"/>
<name>A0A011AGL0_9ACTN</name>
<proteinExistence type="predicted"/>
<dbReference type="RefSeq" id="WP_035850346.1">
    <property type="nucleotide sequence ID" value="NZ_KK073874.1"/>
</dbReference>
<dbReference type="EMBL" id="JFBT01000001">
    <property type="protein sequence ID" value="EXG81146.1"/>
    <property type="molecule type" value="Genomic_DNA"/>
</dbReference>
<gene>
    <name evidence="2" type="ORF">CryarDRAFT_2252</name>
</gene>
<evidence type="ECO:0000259" key="1">
    <source>
        <dbReference type="Pfam" id="PF13191"/>
    </source>
</evidence>